<dbReference type="EMBL" id="OX451735">
    <property type="protein sequence ID" value="CAI8592766.1"/>
    <property type="molecule type" value="Genomic_DNA"/>
</dbReference>
<keyword evidence="2" id="KW-1185">Reference proteome</keyword>
<dbReference type="Proteomes" id="UP001157006">
    <property type="component" value="Chromosome 1S"/>
</dbReference>
<organism evidence="1 2">
    <name type="scientific">Vicia faba</name>
    <name type="common">Broad bean</name>
    <name type="synonym">Faba vulgaris</name>
    <dbReference type="NCBI Taxonomy" id="3906"/>
    <lineage>
        <taxon>Eukaryota</taxon>
        <taxon>Viridiplantae</taxon>
        <taxon>Streptophyta</taxon>
        <taxon>Embryophyta</taxon>
        <taxon>Tracheophyta</taxon>
        <taxon>Spermatophyta</taxon>
        <taxon>Magnoliopsida</taxon>
        <taxon>eudicotyledons</taxon>
        <taxon>Gunneridae</taxon>
        <taxon>Pentapetalae</taxon>
        <taxon>rosids</taxon>
        <taxon>fabids</taxon>
        <taxon>Fabales</taxon>
        <taxon>Fabaceae</taxon>
        <taxon>Papilionoideae</taxon>
        <taxon>50 kb inversion clade</taxon>
        <taxon>NPAAA clade</taxon>
        <taxon>Hologalegina</taxon>
        <taxon>IRL clade</taxon>
        <taxon>Fabeae</taxon>
        <taxon>Vicia</taxon>
    </lineage>
</organism>
<proteinExistence type="predicted"/>
<dbReference type="AlphaFoldDB" id="A0AAV0Z2Q8"/>
<reference evidence="1 2" key="1">
    <citation type="submission" date="2023-01" db="EMBL/GenBank/DDBJ databases">
        <authorList>
            <person name="Kreplak J."/>
        </authorList>
    </citation>
    <scope>NUCLEOTIDE SEQUENCE [LARGE SCALE GENOMIC DNA]</scope>
</reference>
<evidence type="ECO:0000313" key="2">
    <source>
        <dbReference type="Proteomes" id="UP001157006"/>
    </source>
</evidence>
<evidence type="ECO:0000313" key="1">
    <source>
        <dbReference type="EMBL" id="CAI8592766.1"/>
    </source>
</evidence>
<sequence length="123" mass="14111">MFVALTSPSSSFPFILDAIMGQRKELESVTNRITLVALQSNEYDEKSREKSSEHQEVVASYGSIANYNAKMPISVVDCRLMKDANSYYYMLTIEDDYSCGGFCCTDVLKWREEREHREGVKEQ</sequence>
<accession>A0AAV0Z2Q8</accession>
<gene>
    <name evidence="1" type="ORF">VFH_I057520</name>
</gene>
<protein>
    <submittedName>
        <fullName evidence="1">Uncharacterized protein</fullName>
    </submittedName>
</protein>
<name>A0AAV0Z2Q8_VICFA</name>